<keyword evidence="2" id="KW-1185">Reference proteome</keyword>
<dbReference type="RefSeq" id="WP_132324263.1">
    <property type="nucleotide sequence ID" value="NZ_FWZT01000026.1"/>
</dbReference>
<sequence>MAVIHINFRDREFLSVKKDVIEKLLEWGLDPWALELPKDAIACALDEVKYYIDAQERLHTLLRLEDLLALREAPL</sequence>
<reference evidence="2" key="1">
    <citation type="submission" date="2017-04" db="EMBL/GenBank/DDBJ databases">
        <authorList>
            <person name="Varghese N."/>
            <person name="Submissions S."/>
        </authorList>
    </citation>
    <scope>NUCLEOTIDE SEQUENCE [LARGE SCALE GENOMIC DNA]</scope>
    <source>
        <strain evidence="2">RKEM611</strain>
    </source>
</reference>
<dbReference type="Proteomes" id="UP000192907">
    <property type="component" value="Unassembled WGS sequence"/>
</dbReference>
<dbReference type="OrthoDB" id="9991249at2"/>
<accession>A0A1Y6CKC0</accession>
<dbReference type="AlphaFoldDB" id="A0A1Y6CKC0"/>
<name>A0A1Y6CKC0_9BACT</name>
<protein>
    <submittedName>
        <fullName evidence="1">Uncharacterized protein</fullName>
    </submittedName>
</protein>
<dbReference type="EMBL" id="FWZT01000026">
    <property type="protein sequence ID" value="SMF71173.1"/>
    <property type="molecule type" value="Genomic_DNA"/>
</dbReference>
<evidence type="ECO:0000313" key="2">
    <source>
        <dbReference type="Proteomes" id="UP000192907"/>
    </source>
</evidence>
<organism evidence="1 2">
    <name type="scientific">Pseudobacteriovorax antillogorgiicola</name>
    <dbReference type="NCBI Taxonomy" id="1513793"/>
    <lineage>
        <taxon>Bacteria</taxon>
        <taxon>Pseudomonadati</taxon>
        <taxon>Bdellovibrionota</taxon>
        <taxon>Oligoflexia</taxon>
        <taxon>Oligoflexales</taxon>
        <taxon>Pseudobacteriovoracaceae</taxon>
        <taxon>Pseudobacteriovorax</taxon>
    </lineage>
</organism>
<evidence type="ECO:0000313" key="1">
    <source>
        <dbReference type="EMBL" id="SMF71173.1"/>
    </source>
</evidence>
<gene>
    <name evidence="1" type="ORF">SAMN06296036_12645</name>
</gene>
<proteinExistence type="predicted"/>